<name>A0ACC0YKL0_9ROSI</name>
<protein>
    <submittedName>
        <fullName evidence="1">Uncharacterized protein</fullName>
    </submittedName>
</protein>
<dbReference type="Proteomes" id="UP001163603">
    <property type="component" value="Chromosome 6"/>
</dbReference>
<comment type="caution">
    <text evidence="1">The sequence shown here is derived from an EMBL/GenBank/DDBJ whole genome shotgun (WGS) entry which is preliminary data.</text>
</comment>
<keyword evidence="2" id="KW-1185">Reference proteome</keyword>
<organism evidence="1 2">
    <name type="scientific">Pistacia integerrima</name>
    <dbReference type="NCBI Taxonomy" id="434235"/>
    <lineage>
        <taxon>Eukaryota</taxon>
        <taxon>Viridiplantae</taxon>
        <taxon>Streptophyta</taxon>
        <taxon>Embryophyta</taxon>
        <taxon>Tracheophyta</taxon>
        <taxon>Spermatophyta</taxon>
        <taxon>Magnoliopsida</taxon>
        <taxon>eudicotyledons</taxon>
        <taxon>Gunneridae</taxon>
        <taxon>Pentapetalae</taxon>
        <taxon>rosids</taxon>
        <taxon>malvids</taxon>
        <taxon>Sapindales</taxon>
        <taxon>Anacardiaceae</taxon>
        <taxon>Pistacia</taxon>
    </lineage>
</organism>
<reference evidence="2" key="1">
    <citation type="journal article" date="2023" name="G3 (Bethesda)">
        <title>Genome assembly and association tests identify interacting loci associated with vigor, precocity, and sex in interspecific pistachio rootstocks.</title>
        <authorList>
            <person name="Palmer W."/>
            <person name="Jacygrad E."/>
            <person name="Sagayaradj S."/>
            <person name="Cavanaugh K."/>
            <person name="Han R."/>
            <person name="Bertier L."/>
            <person name="Beede B."/>
            <person name="Kafkas S."/>
            <person name="Golino D."/>
            <person name="Preece J."/>
            <person name="Michelmore R."/>
        </authorList>
    </citation>
    <scope>NUCLEOTIDE SEQUENCE [LARGE SCALE GENOMIC DNA]</scope>
</reference>
<sequence length="92" mass="10460">MAKSILFNIVAEFLTRIGSHVVREVSSLWNLESDLESLAGTLSTIQAILLDAEKKKAQDYQLHDWLGKLKDVILDTKDVLEEFEFQAPMRVV</sequence>
<accession>A0ACC0YKL0</accession>
<gene>
    <name evidence="1" type="ORF">Pint_22780</name>
</gene>
<dbReference type="EMBL" id="CM047741">
    <property type="protein sequence ID" value="KAJ0037658.1"/>
    <property type="molecule type" value="Genomic_DNA"/>
</dbReference>
<evidence type="ECO:0000313" key="2">
    <source>
        <dbReference type="Proteomes" id="UP001163603"/>
    </source>
</evidence>
<evidence type="ECO:0000313" key="1">
    <source>
        <dbReference type="EMBL" id="KAJ0037658.1"/>
    </source>
</evidence>
<proteinExistence type="predicted"/>